<keyword evidence="9" id="KW-1185">Reference proteome</keyword>
<name>A0A3A8QD40_9BACT</name>
<organism evidence="8 9">
    <name type="scientific">Corallococcus aberystwythensis</name>
    <dbReference type="NCBI Taxonomy" id="2316722"/>
    <lineage>
        <taxon>Bacteria</taxon>
        <taxon>Pseudomonadati</taxon>
        <taxon>Myxococcota</taxon>
        <taxon>Myxococcia</taxon>
        <taxon>Myxococcales</taxon>
        <taxon>Cystobacterineae</taxon>
        <taxon>Myxococcaceae</taxon>
        <taxon>Corallococcus</taxon>
    </lineage>
</organism>
<dbReference type="RefSeq" id="WP_120556111.1">
    <property type="nucleotide sequence ID" value="NZ_RAWK01000081.1"/>
</dbReference>
<dbReference type="PRINTS" id="PR00723">
    <property type="entry name" value="SUBTILISIN"/>
</dbReference>
<evidence type="ECO:0000313" key="8">
    <source>
        <dbReference type="EMBL" id="RKH66546.1"/>
    </source>
</evidence>
<comment type="similarity">
    <text evidence="1 5">Belongs to the peptidase S8 family.</text>
</comment>
<feature type="chain" id="PRO_5017300647" description="Peptidase S8/S53 domain-containing protein" evidence="6">
    <location>
        <begin position="32"/>
        <end position="664"/>
    </location>
</feature>
<keyword evidence="4 5" id="KW-0720">Serine protease</keyword>
<feature type="signal peptide" evidence="6">
    <location>
        <begin position="1"/>
        <end position="31"/>
    </location>
</feature>
<evidence type="ECO:0000259" key="7">
    <source>
        <dbReference type="Pfam" id="PF00082"/>
    </source>
</evidence>
<dbReference type="InterPro" id="IPR036852">
    <property type="entry name" value="Peptidase_S8/S53_dom_sf"/>
</dbReference>
<dbReference type="Proteomes" id="UP000267003">
    <property type="component" value="Unassembled WGS sequence"/>
</dbReference>
<evidence type="ECO:0000256" key="3">
    <source>
        <dbReference type="ARBA" id="ARBA00022801"/>
    </source>
</evidence>
<evidence type="ECO:0000256" key="6">
    <source>
        <dbReference type="SAM" id="SignalP"/>
    </source>
</evidence>
<dbReference type="PROSITE" id="PS00138">
    <property type="entry name" value="SUBTILASE_SER"/>
    <property type="match status" value="1"/>
</dbReference>
<dbReference type="PANTHER" id="PTHR43806:SF11">
    <property type="entry name" value="CEREVISIN-RELATED"/>
    <property type="match status" value="1"/>
</dbReference>
<dbReference type="SUPFAM" id="SSF52743">
    <property type="entry name" value="Subtilisin-like"/>
    <property type="match status" value="1"/>
</dbReference>
<reference evidence="9" key="1">
    <citation type="submission" date="2018-09" db="EMBL/GenBank/DDBJ databases">
        <authorList>
            <person name="Livingstone P.G."/>
            <person name="Whitworth D.E."/>
        </authorList>
    </citation>
    <scope>NUCLEOTIDE SEQUENCE [LARGE SCALE GENOMIC DNA]</scope>
    <source>
        <strain evidence="9">AB050A</strain>
    </source>
</reference>
<evidence type="ECO:0000256" key="4">
    <source>
        <dbReference type="ARBA" id="ARBA00022825"/>
    </source>
</evidence>
<keyword evidence="3 5" id="KW-0378">Hydrolase</keyword>
<dbReference type="Pfam" id="PF00082">
    <property type="entry name" value="Peptidase_S8"/>
    <property type="match status" value="1"/>
</dbReference>
<comment type="caution">
    <text evidence="8">The sequence shown here is derived from an EMBL/GenBank/DDBJ whole genome shotgun (WGS) entry which is preliminary data.</text>
</comment>
<dbReference type="GO" id="GO:0004252">
    <property type="term" value="F:serine-type endopeptidase activity"/>
    <property type="evidence" value="ECO:0007669"/>
    <property type="project" value="UniProtKB-UniRule"/>
</dbReference>
<dbReference type="Gene3D" id="3.40.50.200">
    <property type="entry name" value="Peptidase S8/S53 domain"/>
    <property type="match status" value="1"/>
</dbReference>
<protein>
    <recommendedName>
        <fullName evidence="7">Peptidase S8/S53 domain-containing protein</fullName>
    </recommendedName>
</protein>
<feature type="domain" description="Peptidase S8/S53" evidence="7">
    <location>
        <begin position="269"/>
        <end position="536"/>
    </location>
</feature>
<dbReference type="EMBL" id="RAWK01000081">
    <property type="protein sequence ID" value="RKH66546.1"/>
    <property type="molecule type" value="Genomic_DNA"/>
</dbReference>
<evidence type="ECO:0000313" key="9">
    <source>
        <dbReference type="Proteomes" id="UP000267003"/>
    </source>
</evidence>
<feature type="active site" description="Charge relay system" evidence="5">
    <location>
        <position position="503"/>
    </location>
</feature>
<dbReference type="PANTHER" id="PTHR43806">
    <property type="entry name" value="PEPTIDASE S8"/>
    <property type="match status" value="1"/>
</dbReference>
<proteinExistence type="inferred from homology"/>
<dbReference type="GO" id="GO:0006508">
    <property type="term" value="P:proteolysis"/>
    <property type="evidence" value="ECO:0007669"/>
    <property type="project" value="UniProtKB-KW"/>
</dbReference>
<dbReference type="PROSITE" id="PS51892">
    <property type="entry name" value="SUBTILASE"/>
    <property type="match status" value="1"/>
</dbReference>
<dbReference type="OrthoDB" id="9765693at2"/>
<dbReference type="InterPro" id="IPR023828">
    <property type="entry name" value="Peptidase_S8_Ser-AS"/>
</dbReference>
<dbReference type="AlphaFoldDB" id="A0A3A8QD40"/>
<accession>A0A3A8QD40</accession>
<evidence type="ECO:0000256" key="1">
    <source>
        <dbReference type="ARBA" id="ARBA00011073"/>
    </source>
</evidence>
<keyword evidence="2 5" id="KW-0645">Protease</keyword>
<evidence type="ECO:0000256" key="2">
    <source>
        <dbReference type="ARBA" id="ARBA00022670"/>
    </source>
</evidence>
<evidence type="ECO:0000256" key="5">
    <source>
        <dbReference type="PROSITE-ProRule" id="PRU01240"/>
    </source>
</evidence>
<feature type="active site" description="Charge relay system" evidence="5">
    <location>
        <position position="318"/>
    </location>
</feature>
<sequence>MSFMVSSSHPVVRTWSLVCALAVTAVFPANASEPEALRAAQRVEAEARPHYLYQGAPVYLDVDPSRLVVSGTAGASESALRGTLSNAGLAGAILERMPLQDDAFTVRLAKQATVVEAQRLAEALRQEGRYGFVANMYQWQGGDVVLHDRLIVHLKDGADAGAIERINKEWGSRLLRGPEGGSEEYLLAYPKGADPLAFALAVGQRPEVEWVDPDKTSARQLYAVPSDPFYGQQYYANNPTRFNDIPVDIRAEWAWDLTYGSWPASAGAFLVAVVDNGVEVAHPDLGSQFVMGYDALQNTWSTWACMDCATRPSEGDSHGTFVAGIIKAQHNGMGLAGLAPHVTLLPIRIARQGGFAPDYQIAMGLDAAWQNGAQVISNSWGGGSVSNAITAAIDRATSKGRNGRGAVVVFAGGNTSNRLQGQIGAVAYPARLPNVLAVGAINRQGGPTNYGPRGPELDVVAPSSQFIGECRGDVMTIDLLDAWGCNDGPGGDINYSSSFGGTSAAAPQAAAVAAMVIARSPLLTEAEVRQRIKSGADGWDPANQMDAGKLNAFRALVGRASVTVDGPVLPPTADIYSYTANVTGGVVGANTYYWTLTDMQGQHFPLGTDATVSVEVRANESFQLSVMITNGPDGQVARSGLWVRGPTTCAQGPITPGNQCPIFD</sequence>
<keyword evidence="6" id="KW-0732">Signal</keyword>
<dbReference type="InterPro" id="IPR000209">
    <property type="entry name" value="Peptidase_S8/S53_dom"/>
</dbReference>
<gene>
    <name evidence="8" type="ORF">D7W81_15280</name>
</gene>
<dbReference type="InterPro" id="IPR050131">
    <property type="entry name" value="Peptidase_S8_subtilisin-like"/>
</dbReference>
<feature type="active site" description="Charge relay system" evidence="5">
    <location>
        <position position="275"/>
    </location>
</feature>
<dbReference type="InterPro" id="IPR015500">
    <property type="entry name" value="Peptidase_S8_subtilisin-rel"/>
</dbReference>